<dbReference type="RefSeq" id="WP_092724487.1">
    <property type="nucleotide sequence ID" value="NZ_FNGW01000002.1"/>
</dbReference>
<sequence length="463" mass="55179">MGFKETFDKCIDCIDLHRKKIIIGSLSVLGLILLGIIFVLSGDELSVEKESNILLKNIESRQYTVAVDYYSDCKKKFSESKMQRFDKSITKKINKLLLESGDNYIREEMPKEQYIGLINTINTLENIQIDLERIIDQSKRVSEMYKDENITYDISLSYMNTISMLNGIVNELDGYKNNIKELYQSRNVYEEAKKNHDNHMYYEAIQGYDKVLEKDKKYYELAQKQRKQCIETMYDYYRQKIDECDSNGNYEQALKYVQYIKTYYEDDENILSLEKEYSKKLSLYTLSSNDIVNLISKKSGKKKDNLSINSFYQMIDGNKYYYVEVFEYEVLVNEVLINAKTKEIYSYRDNEKYYENNYSDGYFRAKADGKIQFTISSEKAQFILDNKLQEKEEKYKEITQIDKEKASRYVEDTQKFDQILNSNDNLYYYELVNKGFFKPKDVYMINMYTEQIYIISTEKIEEF</sequence>
<dbReference type="EMBL" id="FNGW01000002">
    <property type="protein sequence ID" value="SDL57043.1"/>
    <property type="molecule type" value="Genomic_DNA"/>
</dbReference>
<dbReference type="AlphaFoldDB" id="A0A1G9L5P8"/>
<keyword evidence="2" id="KW-0472">Membrane</keyword>
<proteinExistence type="predicted"/>
<gene>
    <name evidence="3" type="ORF">SAMN04515677_102403</name>
</gene>
<protein>
    <recommendedName>
        <fullName evidence="5">UbiD family decarboxylase</fullName>
    </recommendedName>
</protein>
<dbReference type="STRING" id="1121325.SAMN04515677_102403"/>
<evidence type="ECO:0000256" key="1">
    <source>
        <dbReference type="SAM" id="Coils"/>
    </source>
</evidence>
<evidence type="ECO:0000313" key="3">
    <source>
        <dbReference type="EMBL" id="SDL57043.1"/>
    </source>
</evidence>
<keyword evidence="2" id="KW-0812">Transmembrane</keyword>
<evidence type="ECO:0000256" key="2">
    <source>
        <dbReference type="SAM" id="Phobius"/>
    </source>
</evidence>
<organism evidence="3 4">
    <name type="scientific">Romboutsia lituseburensis DSM 797</name>
    <dbReference type="NCBI Taxonomy" id="1121325"/>
    <lineage>
        <taxon>Bacteria</taxon>
        <taxon>Bacillati</taxon>
        <taxon>Bacillota</taxon>
        <taxon>Clostridia</taxon>
        <taxon>Peptostreptococcales</taxon>
        <taxon>Peptostreptococcaceae</taxon>
        <taxon>Romboutsia</taxon>
    </lineage>
</organism>
<evidence type="ECO:0008006" key="5">
    <source>
        <dbReference type="Google" id="ProtNLM"/>
    </source>
</evidence>
<keyword evidence="1" id="KW-0175">Coiled coil</keyword>
<keyword evidence="2" id="KW-1133">Transmembrane helix</keyword>
<accession>A0A1G9L5P8</accession>
<name>A0A1G9L5P8_9FIRM</name>
<feature type="transmembrane region" description="Helical" evidence="2">
    <location>
        <begin position="21"/>
        <end position="40"/>
    </location>
</feature>
<feature type="coiled-coil region" evidence="1">
    <location>
        <begin position="165"/>
        <end position="192"/>
    </location>
</feature>
<reference evidence="3 4" key="1">
    <citation type="submission" date="2016-10" db="EMBL/GenBank/DDBJ databases">
        <authorList>
            <person name="de Groot N.N."/>
        </authorList>
    </citation>
    <scope>NUCLEOTIDE SEQUENCE [LARGE SCALE GENOMIC DNA]</scope>
    <source>
        <strain evidence="3 4">DSM 797</strain>
    </source>
</reference>
<dbReference type="Proteomes" id="UP000199068">
    <property type="component" value="Unassembled WGS sequence"/>
</dbReference>
<keyword evidence="4" id="KW-1185">Reference proteome</keyword>
<evidence type="ECO:0000313" key="4">
    <source>
        <dbReference type="Proteomes" id="UP000199068"/>
    </source>
</evidence>